<evidence type="ECO:0000259" key="1">
    <source>
        <dbReference type="Pfam" id="PF01863"/>
    </source>
</evidence>
<dbReference type="CDD" id="cd07344">
    <property type="entry name" value="M48_yhfN_like"/>
    <property type="match status" value="1"/>
</dbReference>
<comment type="caution">
    <text evidence="2">The sequence shown here is derived from an EMBL/GenBank/DDBJ whole genome shotgun (WGS) entry which is preliminary data.</text>
</comment>
<organism evidence="2 3">
    <name type="scientific">Streptomyces marokkonensis</name>
    <dbReference type="NCBI Taxonomy" id="324855"/>
    <lineage>
        <taxon>Bacteria</taxon>
        <taxon>Bacillati</taxon>
        <taxon>Actinomycetota</taxon>
        <taxon>Actinomycetes</taxon>
        <taxon>Kitasatosporales</taxon>
        <taxon>Streptomycetaceae</taxon>
        <taxon>Streptomyces</taxon>
    </lineage>
</organism>
<dbReference type="Pfam" id="PF01863">
    <property type="entry name" value="YgjP-like"/>
    <property type="match status" value="1"/>
</dbReference>
<keyword evidence="3" id="KW-1185">Reference proteome</keyword>
<dbReference type="Gene3D" id="3.30.2010.10">
    <property type="entry name" value="Metalloproteases ('zincins'), catalytic domain"/>
    <property type="match status" value="1"/>
</dbReference>
<accession>A0ABP7QXK9</accession>
<dbReference type="RefSeq" id="WP_345594297.1">
    <property type="nucleotide sequence ID" value="NZ_BAABCQ010000082.1"/>
</dbReference>
<evidence type="ECO:0000313" key="2">
    <source>
        <dbReference type="EMBL" id="GAA3989322.1"/>
    </source>
</evidence>
<sequence length="248" mass="28227">MTGTVHPVQQAIASLPLPEEWEWEFVVRPRRRTLGIDVAPDGGVRFAVPPDADPRQVADAVRARLPRLADEVRRRRRRPAEQVKELVDGTGFAYLGRRHRLLVIPADEGHRHVRLHQGRLELPRSDDRREGGRRIADWYTDCGRRWLGLRMPSFAGVVGVSPKGLVVRDLGTRWGACDPDGTISVHWAVLQLPPALVDLVLVHELCHLRASGHGAEFRRRLRSVLPDANERERRFAEEEPELWRGAVR</sequence>
<dbReference type="PANTHER" id="PTHR30399">
    <property type="entry name" value="UNCHARACTERIZED PROTEIN YGJP"/>
    <property type="match status" value="1"/>
</dbReference>
<dbReference type="PANTHER" id="PTHR30399:SF1">
    <property type="entry name" value="UTP PYROPHOSPHATASE"/>
    <property type="match status" value="1"/>
</dbReference>
<dbReference type="GO" id="GO:0008237">
    <property type="term" value="F:metallopeptidase activity"/>
    <property type="evidence" value="ECO:0007669"/>
    <property type="project" value="UniProtKB-KW"/>
</dbReference>
<dbReference type="Proteomes" id="UP001500034">
    <property type="component" value="Unassembled WGS sequence"/>
</dbReference>
<protein>
    <submittedName>
        <fullName evidence="2">SprT family zinc-dependent metalloprotease</fullName>
    </submittedName>
</protein>
<dbReference type="InterPro" id="IPR053136">
    <property type="entry name" value="UTP_pyrophosphatase-like"/>
</dbReference>
<dbReference type="EMBL" id="BAABCQ010000082">
    <property type="protein sequence ID" value="GAA3989322.1"/>
    <property type="molecule type" value="Genomic_DNA"/>
</dbReference>
<evidence type="ECO:0000313" key="3">
    <source>
        <dbReference type="Proteomes" id="UP001500034"/>
    </source>
</evidence>
<proteinExistence type="predicted"/>
<feature type="domain" description="YgjP-like metallopeptidase" evidence="1">
    <location>
        <begin position="32"/>
        <end position="236"/>
    </location>
</feature>
<gene>
    <name evidence="2" type="ORF">GCM10022384_41670</name>
</gene>
<reference evidence="3" key="1">
    <citation type="journal article" date="2019" name="Int. J. Syst. Evol. Microbiol.">
        <title>The Global Catalogue of Microorganisms (GCM) 10K type strain sequencing project: providing services to taxonomists for standard genome sequencing and annotation.</title>
        <authorList>
            <consortium name="The Broad Institute Genomics Platform"/>
            <consortium name="The Broad Institute Genome Sequencing Center for Infectious Disease"/>
            <person name="Wu L."/>
            <person name="Ma J."/>
        </authorList>
    </citation>
    <scope>NUCLEOTIDE SEQUENCE [LARGE SCALE GENOMIC DNA]</scope>
    <source>
        <strain evidence="3">JCM 17027</strain>
    </source>
</reference>
<keyword evidence="2" id="KW-0645">Protease</keyword>
<keyword evidence="2" id="KW-0378">Hydrolase</keyword>
<keyword evidence="2" id="KW-0482">Metalloprotease</keyword>
<dbReference type="InterPro" id="IPR002725">
    <property type="entry name" value="YgjP-like_metallopeptidase"/>
</dbReference>
<name>A0ABP7QXK9_9ACTN</name>